<evidence type="ECO:0000259" key="3">
    <source>
        <dbReference type="Pfam" id="PF20151"/>
    </source>
</evidence>
<evidence type="ECO:0000313" key="4">
    <source>
        <dbReference type="EMBL" id="OCH88347.1"/>
    </source>
</evidence>
<sequence>MAYVLASNLEPNVPEGLLPLLQSDWVESCCAVSICTLVFYDQVITFPRETELIWGRKYGIVTLLFHLNRWATFTWAIVNLADVFVPLSAVPSCIGLDALVYVNSLVLLILWAVFSAARAYAISGGNWWLASAVCSLSMVPAGTNAYGWFSPGWYDIVTLPMVGTICQSGRYISEAANLKFTICTRVAVIASDAIVLSITWSKTYAMKRHAYRHGINSPLATMLLRDGTLYFSLLLCLNIVNIAGWTTKSFVYATGLFNTPLSAVIMTRFLLNLRQSAGDPHDDTAYSTTSSQSSSLRLASFIGNMGELLDHGSESDHIHMSWLDGTDVEKVQGEISGTSGTSSGETSTTAVANDSGLLPPSVEETISRRHNV</sequence>
<feature type="compositionally biased region" description="Low complexity" evidence="1">
    <location>
        <begin position="336"/>
        <end position="349"/>
    </location>
</feature>
<dbReference type="EMBL" id="KV722455">
    <property type="protein sequence ID" value="OCH88347.1"/>
    <property type="molecule type" value="Genomic_DNA"/>
</dbReference>
<accession>A0A8E2DIK9</accession>
<dbReference type="Pfam" id="PF20151">
    <property type="entry name" value="DUF6533"/>
    <property type="match status" value="1"/>
</dbReference>
<feature type="transmembrane region" description="Helical" evidence="2">
    <location>
        <begin position="98"/>
        <end position="120"/>
    </location>
</feature>
<feature type="domain" description="DUF6533" evidence="3">
    <location>
        <begin position="29"/>
        <end position="73"/>
    </location>
</feature>
<feature type="transmembrane region" description="Helical" evidence="2">
    <location>
        <begin position="250"/>
        <end position="271"/>
    </location>
</feature>
<organism evidence="4 5">
    <name type="scientific">Obba rivulosa</name>
    <dbReference type="NCBI Taxonomy" id="1052685"/>
    <lineage>
        <taxon>Eukaryota</taxon>
        <taxon>Fungi</taxon>
        <taxon>Dikarya</taxon>
        <taxon>Basidiomycota</taxon>
        <taxon>Agaricomycotina</taxon>
        <taxon>Agaricomycetes</taxon>
        <taxon>Polyporales</taxon>
        <taxon>Gelatoporiaceae</taxon>
        <taxon>Obba</taxon>
    </lineage>
</organism>
<evidence type="ECO:0000256" key="1">
    <source>
        <dbReference type="SAM" id="MobiDB-lite"/>
    </source>
</evidence>
<keyword evidence="2" id="KW-0472">Membrane</keyword>
<protein>
    <recommendedName>
        <fullName evidence="3">DUF6533 domain-containing protein</fullName>
    </recommendedName>
</protein>
<keyword evidence="5" id="KW-1185">Reference proteome</keyword>
<feature type="transmembrane region" description="Helical" evidence="2">
    <location>
        <begin position="222"/>
        <end position="244"/>
    </location>
</feature>
<dbReference type="OrthoDB" id="2802397at2759"/>
<name>A0A8E2DIK9_9APHY</name>
<reference evidence="4 5" key="1">
    <citation type="submission" date="2016-07" db="EMBL/GenBank/DDBJ databases">
        <title>Draft genome of the white-rot fungus Obba rivulosa 3A-2.</title>
        <authorList>
            <consortium name="DOE Joint Genome Institute"/>
            <person name="Miettinen O."/>
            <person name="Riley R."/>
            <person name="Acob R."/>
            <person name="Barry K."/>
            <person name="Cullen D."/>
            <person name="De Vries R."/>
            <person name="Hainaut M."/>
            <person name="Hatakka A."/>
            <person name="Henrissat B."/>
            <person name="Hilden K."/>
            <person name="Kuo R."/>
            <person name="Labutti K."/>
            <person name="Lipzen A."/>
            <person name="Makela M.R."/>
            <person name="Sandor L."/>
            <person name="Spatafora J.W."/>
            <person name="Grigoriev I.V."/>
            <person name="Hibbett D.S."/>
        </authorList>
    </citation>
    <scope>NUCLEOTIDE SEQUENCE [LARGE SCALE GENOMIC DNA]</scope>
    <source>
        <strain evidence="4 5">3A-2</strain>
    </source>
</reference>
<keyword evidence="2" id="KW-0812">Transmembrane</keyword>
<keyword evidence="2" id="KW-1133">Transmembrane helix</keyword>
<gene>
    <name evidence="4" type="ORF">OBBRIDRAFT_795312</name>
</gene>
<proteinExistence type="predicted"/>
<feature type="region of interest" description="Disordered" evidence="1">
    <location>
        <begin position="333"/>
        <end position="372"/>
    </location>
</feature>
<feature type="transmembrane region" description="Helical" evidence="2">
    <location>
        <begin position="127"/>
        <end position="149"/>
    </location>
</feature>
<dbReference type="AlphaFoldDB" id="A0A8E2DIK9"/>
<evidence type="ECO:0000256" key="2">
    <source>
        <dbReference type="SAM" id="Phobius"/>
    </source>
</evidence>
<dbReference type="InterPro" id="IPR045340">
    <property type="entry name" value="DUF6533"/>
</dbReference>
<dbReference type="Proteomes" id="UP000250043">
    <property type="component" value="Unassembled WGS sequence"/>
</dbReference>
<evidence type="ECO:0000313" key="5">
    <source>
        <dbReference type="Proteomes" id="UP000250043"/>
    </source>
</evidence>